<feature type="domain" description="DUF402" evidence="1">
    <location>
        <begin position="68"/>
        <end position="139"/>
    </location>
</feature>
<name>A0A561B788_9ACTN</name>
<reference evidence="2 3" key="1">
    <citation type="submission" date="2019-06" db="EMBL/GenBank/DDBJ databases">
        <title>Sequencing the genomes of 1000 actinobacteria strains.</title>
        <authorList>
            <person name="Klenk H.-P."/>
        </authorList>
    </citation>
    <scope>NUCLEOTIDE SEQUENCE [LARGE SCALE GENOMIC DNA]</scope>
    <source>
        <strain evidence="2 3">DSM 24683</strain>
    </source>
</reference>
<dbReference type="Proteomes" id="UP000318380">
    <property type="component" value="Unassembled WGS sequence"/>
</dbReference>
<keyword evidence="3" id="KW-1185">Reference proteome</keyword>
<organism evidence="2 3">
    <name type="scientific">Kribbella amoyensis</name>
    <dbReference type="NCBI Taxonomy" id="996641"/>
    <lineage>
        <taxon>Bacteria</taxon>
        <taxon>Bacillati</taxon>
        <taxon>Actinomycetota</taxon>
        <taxon>Actinomycetes</taxon>
        <taxon>Propionibacteriales</taxon>
        <taxon>Kribbellaceae</taxon>
        <taxon>Kribbella</taxon>
    </lineage>
</organism>
<dbReference type="RefSeq" id="WP_145813611.1">
    <property type="nucleotide sequence ID" value="NZ_VIVK01000002.1"/>
</dbReference>
<sequence>MILEEVSVYHRTGQWCRGVRTGDNVVAYDVAILPRWQVPGLPTTDRCFVLADEGVQITRPNTFSGTLRGGWYIDVVDVEEAEPGRLVVHDRAIDFVLPATSLRYEVLDLDEFADALENGEIDTATAIRALRTTQRFIDSHLRNLDEDALTSWPDFPPATVAKLAELPPF</sequence>
<comment type="caution">
    <text evidence="2">The sequence shown here is derived from an EMBL/GenBank/DDBJ whole genome shotgun (WGS) entry which is preliminary data.</text>
</comment>
<dbReference type="EMBL" id="VIVK01000002">
    <property type="protein sequence ID" value="TWD74836.1"/>
    <property type="molecule type" value="Genomic_DNA"/>
</dbReference>
<accession>A0A561B788</accession>
<proteinExistence type="predicted"/>
<evidence type="ECO:0000313" key="3">
    <source>
        <dbReference type="Proteomes" id="UP000318380"/>
    </source>
</evidence>
<dbReference type="Gene3D" id="2.40.380.10">
    <property type="entry name" value="FomD-like"/>
    <property type="match status" value="1"/>
</dbReference>
<dbReference type="SUPFAM" id="SSF159234">
    <property type="entry name" value="FomD-like"/>
    <property type="match status" value="1"/>
</dbReference>
<evidence type="ECO:0000313" key="2">
    <source>
        <dbReference type="EMBL" id="TWD74836.1"/>
    </source>
</evidence>
<dbReference type="AlphaFoldDB" id="A0A561B788"/>
<evidence type="ECO:0000259" key="1">
    <source>
        <dbReference type="Pfam" id="PF04167"/>
    </source>
</evidence>
<dbReference type="InterPro" id="IPR035930">
    <property type="entry name" value="FomD-like_sf"/>
</dbReference>
<dbReference type="Pfam" id="PF04167">
    <property type="entry name" value="DUF402"/>
    <property type="match status" value="1"/>
</dbReference>
<gene>
    <name evidence="2" type="ORF">FB561_6270</name>
</gene>
<protein>
    <recommendedName>
        <fullName evidence="1">DUF402 domain-containing protein</fullName>
    </recommendedName>
</protein>
<dbReference type="InterPro" id="IPR007295">
    <property type="entry name" value="DUF402"/>
</dbReference>
<dbReference type="OrthoDB" id="2604282at2"/>